<dbReference type="Proteomes" id="UP001140560">
    <property type="component" value="Unassembled WGS sequence"/>
</dbReference>
<evidence type="ECO:0008006" key="6">
    <source>
        <dbReference type="Google" id="ProtNLM"/>
    </source>
</evidence>
<dbReference type="Gene3D" id="2.30.29.30">
    <property type="entry name" value="Pleckstrin-homology domain (PH domain)/Phosphotyrosine-binding domain (PTB)"/>
    <property type="match status" value="1"/>
</dbReference>
<dbReference type="InterPro" id="IPR000904">
    <property type="entry name" value="Sec7_dom"/>
</dbReference>
<proteinExistence type="predicted"/>
<feature type="compositionally biased region" description="Low complexity" evidence="1">
    <location>
        <begin position="1158"/>
        <end position="1167"/>
    </location>
</feature>
<dbReference type="SUPFAM" id="SSF50729">
    <property type="entry name" value="PH domain-like"/>
    <property type="match status" value="1"/>
</dbReference>
<feature type="compositionally biased region" description="Polar residues" evidence="1">
    <location>
        <begin position="1226"/>
        <end position="1242"/>
    </location>
</feature>
<dbReference type="GO" id="GO:0032012">
    <property type="term" value="P:regulation of ARF protein signal transduction"/>
    <property type="evidence" value="ECO:0007669"/>
    <property type="project" value="InterPro"/>
</dbReference>
<evidence type="ECO:0000259" key="3">
    <source>
        <dbReference type="PROSITE" id="PS50190"/>
    </source>
</evidence>
<dbReference type="Gene3D" id="1.10.1000.11">
    <property type="entry name" value="Arf Nucleotide-binding Site Opener,domain 2"/>
    <property type="match status" value="1"/>
</dbReference>
<feature type="region of interest" description="Disordered" evidence="1">
    <location>
        <begin position="1083"/>
        <end position="1461"/>
    </location>
</feature>
<dbReference type="Pfam" id="PF01369">
    <property type="entry name" value="Sec7"/>
    <property type="match status" value="1"/>
</dbReference>
<keyword evidence="5" id="KW-1185">Reference proteome</keyword>
<feature type="compositionally biased region" description="Polar residues" evidence="1">
    <location>
        <begin position="1126"/>
        <end position="1136"/>
    </location>
</feature>
<dbReference type="CDD" id="cd00171">
    <property type="entry name" value="Sec7"/>
    <property type="match status" value="1"/>
</dbReference>
<evidence type="ECO:0000256" key="1">
    <source>
        <dbReference type="SAM" id="MobiDB-lite"/>
    </source>
</evidence>
<dbReference type="SUPFAM" id="SSF48425">
    <property type="entry name" value="Sec7 domain"/>
    <property type="match status" value="1"/>
</dbReference>
<feature type="region of interest" description="Disordered" evidence="1">
    <location>
        <begin position="1"/>
        <end position="126"/>
    </location>
</feature>
<dbReference type="SMART" id="SM00222">
    <property type="entry name" value="Sec7"/>
    <property type="match status" value="1"/>
</dbReference>
<feature type="compositionally biased region" description="Polar residues" evidence="1">
    <location>
        <begin position="428"/>
        <end position="458"/>
    </location>
</feature>
<dbReference type="CDD" id="cd00821">
    <property type="entry name" value="PH"/>
    <property type="match status" value="1"/>
</dbReference>
<feature type="compositionally biased region" description="Basic residues" evidence="1">
    <location>
        <begin position="193"/>
        <end position="206"/>
    </location>
</feature>
<feature type="region of interest" description="Disordered" evidence="1">
    <location>
        <begin position="298"/>
        <end position="354"/>
    </location>
</feature>
<feature type="compositionally biased region" description="Polar residues" evidence="1">
    <location>
        <begin position="375"/>
        <end position="394"/>
    </location>
</feature>
<feature type="compositionally biased region" description="Basic and acidic residues" evidence="1">
    <location>
        <begin position="9"/>
        <end position="20"/>
    </location>
</feature>
<feature type="region of interest" description="Disordered" evidence="1">
    <location>
        <begin position="1055"/>
        <end position="1074"/>
    </location>
</feature>
<feature type="compositionally biased region" description="Polar residues" evidence="1">
    <location>
        <begin position="1344"/>
        <end position="1356"/>
    </location>
</feature>
<dbReference type="GO" id="GO:0005085">
    <property type="term" value="F:guanyl-nucleotide exchange factor activity"/>
    <property type="evidence" value="ECO:0007669"/>
    <property type="project" value="InterPro"/>
</dbReference>
<evidence type="ECO:0000259" key="2">
    <source>
        <dbReference type="PROSITE" id="PS50003"/>
    </source>
</evidence>
<evidence type="ECO:0000313" key="5">
    <source>
        <dbReference type="Proteomes" id="UP001140560"/>
    </source>
</evidence>
<dbReference type="EMBL" id="JAPEUY010000019">
    <property type="protein sequence ID" value="KAJ4363644.1"/>
    <property type="molecule type" value="Genomic_DNA"/>
</dbReference>
<dbReference type="InterPro" id="IPR023394">
    <property type="entry name" value="Sec7_C_sf"/>
</dbReference>
<accession>A0A9W9CIA2</accession>
<feature type="compositionally biased region" description="Polar residues" evidence="1">
    <location>
        <begin position="1083"/>
        <end position="1093"/>
    </location>
</feature>
<organism evidence="4 5">
    <name type="scientific">Neocucurbitaria cava</name>
    <dbReference type="NCBI Taxonomy" id="798079"/>
    <lineage>
        <taxon>Eukaryota</taxon>
        <taxon>Fungi</taxon>
        <taxon>Dikarya</taxon>
        <taxon>Ascomycota</taxon>
        <taxon>Pezizomycotina</taxon>
        <taxon>Dothideomycetes</taxon>
        <taxon>Pleosporomycetidae</taxon>
        <taxon>Pleosporales</taxon>
        <taxon>Pleosporineae</taxon>
        <taxon>Cucurbitariaceae</taxon>
        <taxon>Neocucurbitaria</taxon>
    </lineage>
</organism>
<feature type="domain" description="PH" evidence="2">
    <location>
        <begin position="770"/>
        <end position="897"/>
    </location>
</feature>
<dbReference type="InterPro" id="IPR011993">
    <property type="entry name" value="PH-like_dom_sf"/>
</dbReference>
<dbReference type="PANTHER" id="PTHR10663">
    <property type="entry name" value="GUANYL-NUCLEOTIDE EXCHANGE FACTOR"/>
    <property type="match status" value="1"/>
</dbReference>
<sequence>MPLRALRPGRSERDLKRRSTLDPGNFFKRGDRDRSSENLNGGRIAVSEDGGRPQSSEVARPSTSNDDSPPSPPIQESTPNTRRFSLMRFRHASDPQLSAKAKEQAARDAAPPVPAMPSAERRSPNPAYNVCSELTYDAAAPAIITTAPTVMDQEQDQENAAPKKRGRLQQFTLRRRSFDPSTVERPNTLRKSIEKKRRPLGFKRSHGNLLEENERLSTSSQQRPDTLSESRESGEGAAALAPPSLAPRASESSRSDGSSGGHVSFEQTPRPPHPPRLGSGRFGFGRRKQRASLFPLPMKIEPPQFPDTAPATPRVSGVSSGSPHHSPTGSPPLTARRLNHGESGTQTPPMPSASQVALAATSLNLASAGAGSLFRNDSTKSIPKSVRSARSSPNAPMRLGLRGRSSTMGSLGGRSDDATSPTPPNGLSGRNSTSTTAGRSSFSNLFGLSSRFRQNSGPESPRYGSPAHGFLGNSGLSSHQNSFNISRETLVLPEREEGETPGHYLARIEANNVDRSIVASYLSKTDDAFLLSVLRSYMRRFAFFGDPIDMAIRKLLMQVELPKETQQIDRVLQGFADRYHECNPGIYINTDKAYFISFSIIILHTDVFNKNNKRKMQRSDYIKNSSCEGVSEDALGCFYDNIVYTPFIHIEDELDLKNISSKKSKRTAVLKGPMNDPARKAAREPIDPYTLIFEGKLDALRPTIRDVMNFDDPYNYIGTAATLDTKNIYKLFSRYGVIQIVSSRSRPEAFMSEAAQENPLGTSVGIVEMPVTKVGILWRKDTKRKKARSPWQEWGAVLTRSGLSLFRNSSWTKNLMNQHEAHQKRGETGPVLFQPPLENFKQDHIIPMDGAVALVDNTYKKHKNAFVMFTKSGEETFLADSEKDLNEWLGVLNYTAAFETLGVRSRGMIGGLYEGQRNRGIRRLESSQSTKSIQTATGEVTVQSGRIDNQFAQQMMNARKELMQIRIAESEDKLAVAIKELEARLRDARHLQILAPIQPKTRELVIHAAGRLAAKLKWSRIEIWRMKCHRDILAQELEDEKQGAVEKQARIDRIAESSQPQQPQLSPQQSHRASKIGGLARLTSKTSSLSSAQKPPLSPGASSARPGTKSSRDTDFGVDEAFKTPPETSRQSSPNDPNARFHVPPLNFSPTTSDRRSSFASSAAQSPRFPPDKRPSVSTTGGGTAESDSESDDDSRYTTPPPPDTDLVEPKAPEIPSVDGVHQEQGVESENEQNLATLTGSPASRGKHRRSLHRTLRDSHGSSSHHRRSHKGRDSASTIMSDDTPESEGLARGKGSFTVHGKKASVIQFGSDWHNTTAEERLKTKKQLQEAQGAASADERDGNSIVSNTTTMSPATMSPGADGEETTPRRLAAEVSKQRHVSSQTITPGNYRDSVKEQQHSDSDDASDMSDIAEEAQSPTKERTLAEASLVSKKDDDDDDDGLVIRNFNPPQAAGGQQGAD</sequence>
<gene>
    <name evidence="4" type="ORF">N0V83_009940</name>
</gene>
<dbReference type="InterPro" id="IPR001849">
    <property type="entry name" value="PH_domain"/>
</dbReference>
<feature type="region of interest" description="Disordered" evidence="1">
    <location>
        <begin position="373"/>
        <end position="471"/>
    </location>
</feature>
<feature type="compositionally biased region" description="Polar residues" evidence="1">
    <location>
        <begin position="216"/>
        <end position="225"/>
    </location>
</feature>
<feature type="domain" description="SEC7" evidence="3">
    <location>
        <begin position="470"/>
        <end position="653"/>
    </location>
</feature>
<dbReference type="OrthoDB" id="430364at2759"/>
<feature type="compositionally biased region" description="Low complexity" evidence="1">
    <location>
        <begin position="1057"/>
        <end position="1070"/>
    </location>
</feature>
<evidence type="ECO:0000313" key="4">
    <source>
        <dbReference type="EMBL" id="KAJ4363644.1"/>
    </source>
</evidence>
<feature type="compositionally biased region" description="Basic and acidic residues" evidence="1">
    <location>
        <begin position="1393"/>
        <end position="1403"/>
    </location>
</feature>
<comment type="caution">
    <text evidence="4">The sequence shown here is derived from an EMBL/GenBank/DDBJ whole genome shotgun (WGS) entry which is preliminary data.</text>
</comment>
<dbReference type="PANTHER" id="PTHR10663:SF405">
    <property type="entry name" value="ARF GUANINE NUCLEOTIDE EXCHANGE FACTOR SYT1"/>
    <property type="match status" value="1"/>
</dbReference>
<reference evidence="4" key="1">
    <citation type="submission" date="2022-10" db="EMBL/GenBank/DDBJ databases">
        <title>Tapping the CABI collections for fungal endophytes: first genome assemblies for Collariella, Neodidymelliopsis, Ascochyta clinopodiicola, Didymella pomorum, Didymosphaeria variabile, Neocosmospora piperis and Neocucurbitaria cava.</title>
        <authorList>
            <person name="Hill R."/>
        </authorList>
    </citation>
    <scope>NUCLEOTIDE SEQUENCE</scope>
    <source>
        <strain evidence="4">IMI 356814</strain>
    </source>
</reference>
<feature type="compositionally biased region" description="Acidic residues" evidence="1">
    <location>
        <begin position="1404"/>
        <end position="1414"/>
    </location>
</feature>
<dbReference type="SMART" id="SM00233">
    <property type="entry name" value="PH"/>
    <property type="match status" value="1"/>
</dbReference>
<feature type="compositionally biased region" description="Basic residues" evidence="1">
    <location>
        <begin position="1245"/>
        <end position="1254"/>
    </location>
</feature>
<dbReference type="PROSITE" id="PS50003">
    <property type="entry name" value="PH_DOMAIN"/>
    <property type="match status" value="1"/>
</dbReference>
<feature type="compositionally biased region" description="Polar residues" evidence="1">
    <location>
        <begin position="342"/>
        <end position="354"/>
    </location>
</feature>
<protein>
    <recommendedName>
        <fullName evidence="6">Protein transport protein sec73</fullName>
    </recommendedName>
</protein>
<dbReference type="InterPro" id="IPR035999">
    <property type="entry name" value="Sec7_dom_sf"/>
</dbReference>
<feature type="compositionally biased region" description="Polar residues" evidence="1">
    <location>
        <begin position="74"/>
        <end position="83"/>
    </location>
</feature>
<feature type="compositionally biased region" description="Low complexity" evidence="1">
    <location>
        <begin position="312"/>
        <end position="332"/>
    </location>
</feature>
<feature type="region of interest" description="Disordered" evidence="1">
    <location>
        <begin position="149"/>
        <end position="284"/>
    </location>
</feature>
<feature type="compositionally biased region" description="Low complexity" evidence="1">
    <location>
        <begin position="235"/>
        <end position="264"/>
    </location>
</feature>
<name>A0A9W9CIA2_9PLEO</name>
<dbReference type="PROSITE" id="PS50190">
    <property type="entry name" value="SEC7"/>
    <property type="match status" value="1"/>
</dbReference>